<dbReference type="InterPro" id="IPR036691">
    <property type="entry name" value="Endo/exonu/phosph_ase_sf"/>
</dbReference>
<organism evidence="3 4">
    <name type="scientific">Riccia sorocarpa</name>
    <dbReference type="NCBI Taxonomy" id="122646"/>
    <lineage>
        <taxon>Eukaryota</taxon>
        <taxon>Viridiplantae</taxon>
        <taxon>Streptophyta</taxon>
        <taxon>Embryophyta</taxon>
        <taxon>Marchantiophyta</taxon>
        <taxon>Marchantiopsida</taxon>
        <taxon>Marchantiidae</taxon>
        <taxon>Marchantiales</taxon>
        <taxon>Ricciaceae</taxon>
        <taxon>Riccia</taxon>
    </lineage>
</organism>
<dbReference type="SUPFAM" id="SSF56672">
    <property type="entry name" value="DNA/RNA polymerases"/>
    <property type="match status" value="1"/>
</dbReference>
<dbReference type="InterPro" id="IPR005135">
    <property type="entry name" value="Endo/exonuclease/phosphatase"/>
</dbReference>
<evidence type="ECO:0000313" key="4">
    <source>
        <dbReference type="Proteomes" id="UP001633002"/>
    </source>
</evidence>
<dbReference type="PANTHER" id="PTHR47027:SF20">
    <property type="entry name" value="REVERSE TRANSCRIPTASE-LIKE PROTEIN WITH RNA-DIRECTED DNA POLYMERASE DOMAIN"/>
    <property type="match status" value="1"/>
</dbReference>
<dbReference type="Proteomes" id="UP001633002">
    <property type="component" value="Unassembled WGS sequence"/>
</dbReference>
<evidence type="ECO:0000256" key="1">
    <source>
        <dbReference type="SAM" id="Coils"/>
    </source>
</evidence>
<dbReference type="InterPro" id="IPR043502">
    <property type="entry name" value="DNA/RNA_pol_sf"/>
</dbReference>
<dbReference type="InterPro" id="IPR000477">
    <property type="entry name" value="RT_dom"/>
</dbReference>
<dbReference type="EMBL" id="JBJQOH010000001">
    <property type="protein sequence ID" value="KAL3700001.1"/>
    <property type="molecule type" value="Genomic_DNA"/>
</dbReference>
<sequence length="918" mass="103548">MAKTISLQEYFMKVSTQLGETHTLVTEVLKEAKQVKEEVGELREEVQRVHKRLDGHSVGFARRVDSLQEDMDAQRKLIQEALHKGPSSPTDLSPILNRMEERLKSFETQLVATQKEEKGLRDERSRHLQSEVGCIRKRIDEQTGDFTKRVEFLQGLIKEQGTLIQAIPIQPAAPELSGIMEELEGRIKSYADVTRETQRAVLQEQELEKAAQLARSQNIRISGLSESSGEDTQEVTRNWFRDTLKKRIRGRGFGGLGVWSRSDLGLEISVKKVDEHKQYLCLQIGSVGGQDKLFIIVAYFAPWGAPVYAGVCEGGDPFLNLARTVTELQEEGGIVVLGDFNARSGNAQCGILPDGGESPWQEHNSEDEWVRWSQDEGRNAMTDPFLQYVAACNLTILNGTKQFPRTGEVTFVSSQGASLVDYFLVSKDIRDKVAKFSLGEFLPESDHRPLLGSISGVSKTRRRSNGGQAGRRLLVNSRYRAEYEQLLEESVPTMTAGVDIKQIITQVARTVFPVTAQAQKKWFDIDCWNARCKAMACEPDQRATEFRSYMHFIRSKRRRWVREQQLVLQEELRINPQSFWQRLRNPKGRADLLESDLRGYVEAVFGSSLLNQACGEGLPEDWTFRRIVPLYKSGPRREPTSYRTIMIADVFAKLLGSLLVTRLNSWCEERRVRAPVQAGFRKGFSTLDHMLVLRVVGEEAKRRKQHCYVLFVDFAKAFDSVARDKIWCRLLELGVPQEITNSVAWLYQRVWVKVSQSDEGRAGTLGVIQGCPLSPTLFGLIIDALFWKYQNAEVGVPFGSSRISMLIFADDVAMLAGSTEQLQTHITALEDFCVWSGLSINVSKTKWLRIGSARGCGCVQDWWAAPVWGPMVSANGWLKIEGVQKLFLQSELDMFVFGRRSGVSLRQIGAMVDLCGSG</sequence>
<proteinExistence type="predicted"/>
<name>A0ABD3ICI7_9MARC</name>
<keyword evidence="1" id="KW-0175">Coiled coil</keyword>
<gene>
    <name evidence="3" type="ORF">R1sor_018023</name>
</gene>
<reference evidence="3 4" key="1">
    <citation type="submission" date="2024-09" db="EMBL/GenBank/DDBJ databases">
        <title>Chromosome-scale assembly of Riccia sorocarpa.</title>
        <authorList>
            <person name="Paukszto L."/>
        </authorList>
    </citation>
    <scope>NUCLEOTIDE SEQUENCE [LARGE SCALE GENOMIC DNA]</scope>
    <source>
        <strain evidence="3">LP-2024</strain>
        <tissue evidence="3">Aerial parts of the thallus</tissue>
    </source>
</reference>
<feature type="coiled-coil region" evidence="1">
    <location>
        <begin position="25"/>
        <end position="123"/>
    </location>
</feature>
<feature type="domain" description="Reverse transcriptase" evidence="2">
    <location>
        <begin position="611"/>
        <end position="867"/>
    </location>
</feature>
<dbReference type="CDD" id="cd01650">
    <property type="entry name" value="RT_nLTR_like"/>
    <property type="match status" value="1"/>
</dbReference>
<dbReference type="PROSITE" id="PS50878">
    <property type="entry name" value="RT_POL"/>
    <property type="match status" value="1"/>
</dbReference>
<dbReference type="PANTHER" id="PTHR47027">
    <property type="entry name" value="REVERSE TRANSCRIPTASE DOMAIN-CONTAINING PROTEIN"/>
    <property type="match status" value="1"/>
</dbReference>
<protein>
    <recommendedName>
        <fullName evidence="2">Reverse transcriptase domain-containing protein</fullName>
    </recommendedName>
</protein>
<keyword evidence="4" id="KW-1185">Reference proteome</keyword>
<comment type="caution">
    <text evidence="3">The sequence shown here is derived from an EMBL/GenBank/DDBJ whole genome shotgun (WGS) entry which is preliminary data.</text>
</comment>
<accession>A0ABD3ICI7</accession>
<evidence type="ECO:0000313" key="3">
    <source>
        <dbReference type="EMBL" id="KAL3700001.1"/>
    </source>
</evidence>
<dbReference type="Pfam" id="PF03372">
    <property type="entry name" value="Exo_endo_phos"/>
    <property type="match status" value="1"/>
</dbReference>
<dbReference type="Pfam" id="PF00078">
    <property type="entry name" value="RVT_1"/>
    <property type="match status" value="1"/>
</dbReference>
<dbReference type="SUPFAM" id="SSF56219">
    <property type="entry name" value="DNase I-like"/>
    <property type="match status" value="1"/>
</dbReference>
<dbReference type="AlphaFoldDB" id="A0ABD3ICI7"/>
<evidence type="ECO:0000259" key="2">
    <source>
        <dbReference type="PROSITE" id="PS50878"/>
    </source>
</evidence>
<dbReference type="Gene3D" id="3.60.10.10">
    <property type="entry name" value="Endonuclease/exonuclease/phosphatase"/>
    <property type="match status" value="1"/>
</dbReference>